<evidence type="ECO:0000256" key="1">
    <source>
        <dbReference type="SAM" id="MobiDB-lite"/>
    </source>
</evidence>
<evidence type="ECO:0000256" key="2">
    <source>
        <dbReference type="SAM" id="Phobius"/>
    </source>
</evidence>
<organism evidence="3 4">
    <name type="scientific">Plasmodium gallinaceum</name>
    <dbReference type="NCBI Taxonomy" id="5849"/>
    <lineage>
        <taxon>Eukaryota</taxon>
        <taxon>Sar</taxon>
        <taxon>Alveolata</taxon>
        <taxon>Apicomplexa</taxon>
        <taxon>Aconoidasida</taxon>
        <taxon>Haemosporida</taxon>
        <taxon>Plasmodiidae</taxon>
        <taxon>Plasmodium</taxon>
        <taxon>Plasmodium (Haemamoeba)</taxon>
    </lineage>
</organism>
<protein>
    <submittedName>
        <fullName evidence="3">Fam-j protein</fullName>
    </submittedName>
</protein>
<feature type="region of interest" description="Disordered" evidence="1">
    <location>
        <begin position="347"/>
        <end position="369"/>
    </location>
</feature>
<dbReference type="OrthoDB" id="10641085at2759"/>
<sequence>MLYYFFFYFLQFLILINIYISQEQNNEIFSFIYEHLSTLSDYDPSCSMDMNNLENVGSLDNGDFYDTRNVFNDVRLILNIDEKNSDVSSERDYSTIYTLEEPNDIGLMHYEDIDYGNKCTLENFVNESQGTILDNKVENLCFPFQQEHSTMHTRESSNTGLMDLLGEKHENSYNSQNIFSEVQSALQGIQVEYLDLPFQQQHSTIHTTNYPNIDLINMQNEESQNLQTLQNVFCYSPYSSAYKNGGFLDLLLREENLTTKTNEELPGTSVMHMEDVKHQESIKPESSFSCFSKNEEKSYSVYTDKHKLEKGIEDGENKEKTDEQILKEISQYIEDFCKDLRNSDSTLYNSSNEEKSSKKKSMKRKHEEIDNMDDEDIENFLCIYSIENNDNYEGYENLLYFLLDIFHLESNEIPIGIVSNLEKMVDYLKNGNIIKNLEKKLKTNIIPLKEYITEELQKIDKFDLEAMKTYYTGLPKNIKLKKKIYSYINSFQHTINYELNNTKEIHNKINIFLKFLNNLLSEVEFIRHANFFKSIVMNDAILNKLFLNGRIQSFGNFKRFFKLFKIMDDIIKYKEESLKGRFISDCSSEINLSQKKICKCNEILCKIIKINFTELRNILNILNLSHDNYNIIVQIIFHFFIKENMKNIKYLGEYINKHHEINYANFLKEFLLKEKNNISKYYEEASKFLNLDLNDKIKESIIFNDLTKDEKKKKYLAFLHKTLMNLIGSAYLRKQLCRIMNIRKSLIEISSSKIRKSILDKSKKDLSKNYHLDLLTKLESEKSKLEKIKLNIKNIHSFFYLKEIIINIYIETDNLKQKILEMKSIFNFISRLISENERRKYLNNKKSCKMKIILFSLYYINQKLDEFFEN</sequence>
<keyword evidence="4" id="KW-1185">Reference proteome</keyword>
<dbReference type="GeneID" id="39730421"/>
<dbReference type="RefSeq" id="XP_028527317.1">
    <property type="nucleotide sequence ID" value="XM_028670579.1"/>
</dbReference>
<dbReference type="EMBL" id="CVMV01000026">
    <property type="protein sequence ID" value="CRG94499.1"/>
    <property type="molecule type" value="Genomic_DNA"/>
</dbReference>
<evidence type="ECO:0000313" key="3">
    <source>
        <dbReference type="EMBL" id="CRG94499.1"/>
    </source>
</evidence>
<dbReference type="VEuPathDB" id="PlasmoDB:PGAL8A_00189600"/>
<reference evidence="3" key="1">
    <citation type="submission" date="2015-04" db="EMBL/GenBank/DDBJ databases">
        <authorList>
            <consortium name="Pathogen Informatics"/>
        </authorList>
    </citation>
    <scope>NUCLEOTIDE SEQUENCE [LARGE SCALE GENOMIC DNA]</scope>
    <source>
        <strain evidence="3">8A</strain>
    </source>
</reference>
<keyword evidence="2" id="KW-0812">Transmembrane</keyword>
<comment type="caution">
    <text evidence="3">The sequence shown here is derived from an EMBL/GenBank/DDBJ whole genome shotgun (WGS) entry which is preliminary data.</text>
</comment>
<dbReference type="Proteomes" id="UP000220797">
    <property type="component" value="Unassembled WGS sequence"/>
</dbReference>
<gene>
    <name evidence="3" type="ORF">PGAL8A_00189600</name>
</gene>
<dbReference type="OMA" id="MHIANEE"/>
<feature type="transmembrane region" description="Helical" evidence="2">
    <location>
        <begin position="5"/>
        <end position="22"/>
    </location>
</feature>
<keyword evidence="2" id="KW-1133">Transmembrane helix</keyword>
<keyword evidence="2" id="KW-0472">Membrane</keyword>
<proteinExistence type="predicted"/>
<accession>A0A1J1GT68</accession>
<dbReference type="AlphaFoldDB" id="A0A1J1GT68"/>
<name>A0A1J1GT68_PLAGA</name>
<evidence type="ECO:0000313" key="4">
    <source>
        <dbReference type="Proteomes" id="UP000220797"/>
    </source>
</evidence>